<evidence type="ECO:0000313" key="4">
    <source>
        <dbReference type="Proteomes" id="UP000800093"/>
    </source>
</evidence>
<dbReference type="PANTHER" id="PTHR35340:SF5">
    <property type="entry name" value="ASST-DOMAIN-CONTAINING PROTEIN"/>
    <property type="match status" value="1"/>
</dbReference>
<dbReference type="OrthoDB" id="5427350at2759"/>
<evidence type="ECO:0008006" key="5">
    <source>
        <dbReference type="Google" id="ProtNLM"/>
    </source>
</evidence>
<keyword evidence="2" id="KW-0732">Signal</keyword>
<evidence type="ECO:0000313" key="3">
    <source>
        <dbReference type="EMBL" id="KAF2258923.1"/>
    </source>
</evidence>
<feature type="signal peptide" evidence="2">
    <location>
        <begin position="1"/>
        <end position="18"/>
    </location>
</feature>
<dbReference type="Pfam" id="PF14269">
    <property type="entry name" value="Arylsulfotran_2"/>
    <property type="match status" value="1"/>
</dbReference>
<dbReference type="EMBL" id="ML986727">
    <property type="protein sequence ID" value="KAF2258923.1"/>
    <property type="molecule type" value="Genomic_DNA"/>
</dbReference>
<dbReference type="Proteomes" id="UP000800093">
    <property type="component" value="Unassembled WGS sequence"/>
</dbReference>
<evidence type="ECO:0000256" key="1">
    <source>
        <dbReference type="SAM" id="MobiDB-lite"/>
    </source>
</evidence>
<proteinExistence type="predicted"/>
<feature type="chain" id="PRO_5040176168" description="ASST-domain-containing protein" evidence="2">
    <location>
        <begin position="19"/>
        <end position="582"/>
    </location>
</feature>
<dbReference type="InterPro" id="IPR039535">
    <property type="entry name" value="ASST-like"/>
</dbReference>
<keyword evidence="4" id="KW-1185">Reference proteome</keyword>
<protein>
    <recommendedName>
        <fullName evidence="5">ASST-domain-containing protein</fullName>
    </recommendedName>
</protein>
<dbReference type="PANTHER" id="PTHR35340">
    <property type="entry name" value="PQQ ENZYME REPEAT PROTEIN-RELATED"/>
    <property type="match status" value="1"/>
</dbReference>
<gene>
    <name evidence="3" type="ORF">CC78DRAFT_537429</name>
</gene>
<reference evidence="4" key="1">
    <citation type="journal article" date="2020" name="Stud. Mycol.">
        <title>101 Dothideomycetes genomes: A test case for predicting lifestyles and emergence of pathogens.</title>
        <authorList>
            <person name="Haridas S."/>
            <person name="Albert R."/>
            <person name="Binder M."/>
            <person name="Bloem J."/>
            <person name="LaButti K."/>
            <person name="Salamov A."/>
            <person name="Andreopoulos B."/>
            <person name="Baker S."/>
            <person name="Barry K."/>
            <person name="Bills G."/>
            <person name="Bluhm B."/>
            <person name="Cannon C."/>
            <person name="Castanera R."/>
            <person name="Culley D."/>
            <person name="Daum C."/>
            <person name="Ezra D."/>
            <person name="Gonzalez J."/>
            <person name="Henrissat B."/>
            <person name="Kuo A."/>
            <person name="Liang C."/>
            <person name="Lipzen A."/>
            <person name="Lutzoni F."/>
            <person name="Magnuson J."/>
            <person name="Mondo S."/>
            <person name="Nolan M."/>
            <person name="Ohm R."/>
            <person name="Pangilinan J."/>
            <person name="Park H.-J."/>
            <person name="Ramirez L."/>
            <person name="Alfaro M."/>
            <person name="Sun H."/>
            <person name="Tritt A."/>
            <person name="Yoshinaga Y."/>
            <person name="Zwiers L.-H."/>
            <person name="Turgeon B."/>
            <person name="Goodwin S."/>
            <person name="Spatafora J."/>
            <person name="Crous P."/>
            <person name="Grigoriev I."/>
        </authorList>
    </citation>
    <scope>NUCLEOTIDE SEQUENCE [LARGE SCALE GENOMIC DNA]</scope>
    <source>
        <strain evidence="4">CBS 304.66</strain>
    </source>
</reference>
<dbReference type="InterPro" id="IPR053143">
    <property type="entry name" value="Arylsulfate_ST"/>
</dbReference>
<feature type="region of interest" description="Disordered" evidence="1">
    <location>
        <begin position="502"/>
        <end position="552"/>
    </location>
</feature>
<dbReference type="AlphaFoldDB" id="A0A9P4JYI2"/>
<feature type="compositionally biased region" description="Low complexity" evidence="1">
    <location>
        <begin position="511"/>
        <end position="544"/>
    </location>
</feature>
<organism evidence="3 4">
    <name type="scientific">Lojkania enalia</name>
    <dbReference type="NCBI Taxonomy" id="147567"/>
    <lineage>
        <taxon>Eukaryota</taxon>
        <taxon>Fungi</taxon>
        <taxon>Dikarya</taxon>
        <taxon>Ascomycota</taxon>
        <taxon>Pezizomycotina</taxon>
        <taxon>Dothideomycetes</taxon>
        <taxon>Pleosporomycetidae</taxon>
        <taxon>Pleosporales</taxon>
        <taxon>Pleosporales incertae sedis</taxon>
        <taxon>Lojkania</taxon>
    </lineage>
</organism>
<evidence type="ECO:0000256" key="2">
    <source>
        <dbReference type="SAM" id="SignalP"/>
    </source>
</evidence>
<comment type="caution">
    <text evidence="3">The sequence shown here is derived from an EMBL/GenBank/DDBJ whole genome shotgun (WGS) entry which is preliminary data.</text>
</comment>
<accession>A0A9P4JYI2</accession>
<sequence>MHHRIALLLSAALPLGFAQDTVSYDYDSYGENDPEGTPFQTFMSNGDVKPPQMHINSNQSGLAPGYVFLGIDGEPTSEQNFPTIFDMSEERMGTLVWTGNYTEPFDFRAQTYQGQPVLTFWSGDLLGGFGHGSYYVLNQSYMEVAHFSPVGFVNEGDIHEFVITSDDTALVPIYHPVPVDLTSVGGDSDAWIYESTFQEINIETGELVFQWNASTHVGFNESFNSLSDVGTEDSPWDFFHINSIEKDINGDFLVSARVMDCIYKISGDDGHIIWRLHGQQSDFDVEETAYFSRQHDARWVDEQQTRMTLFDNGPRDDVEYSRGLLLAVDQDAMTVRLIQEFTNEAQTFGQYEGSLQAINESDSNTNFFLGYGNQPFFAEFDSNGNILLDAQFGKTNVVNSYRAYKLPWQGKPLTKPDIHFDKDGNMVYFSWNGATDVEEWIVYTANSTNTTRWSNVTSARRTGFETTIDLSELELQTYIRGRAVNGTGGTLGWTRAGDGEQFYDAPDGDDSFTSSSTTSTSSMSSTSAVSPTGTDVTTTSTLGPATSSPGPAISPTGGAAVSVQGFVDVIVGVVVVVGVGIL</sequence>
<name>A0A9P4JYI2_9PLEO</name>